<accession>A0AAE0YDA6</accession>
<gene>
    <name evidence="1" type="ORF">RRG08_042822</name>
</gene>
<proteinExistence type="predicted"/>
<name>A0AAE0YDA6_9GAST</name>
<keyword evidence="2" id="KW-1185">Reference proteome</keyword>
<evidence type="ECO:0000313" key="1">
    <source>
        <dbReference type="EMBL" id="KAK3740839.1"/>
    </source>
</evidence>
<comment type="caution">
    <text evidence="1">The sequence shown here is derived from an EMBL/GenBank/DDBJ whole genome shotgun (WGS) entry which is preliminary data.</text>
</comment>
<sequence>MNDHVPYYQRLGLIFPPGVAAAGDVRARTLGRDWQNCGSVRERLKCFSNVVNGQRSLCCPVSPGFPELAGDAAVGNVVMGKC</sequence>
<evidence type="ECO:0000313" key="2">
    <source>
        <dbReference type="Proteomes" id="UP001283361"/>
    </source>
</evidence>
<organism evidence="1 2">
    <name type="scientific">Elysia crispata</name>
    <name type="common">lettuce slug</name>
    <dbReference type="NCBI Taxonomy" id="231223"/>
    <lineage>
        <taxon>Eukaryota</taxon>
        <taxon>Metazoa</taxon>
        <taxon>Spiralia</taxon>
        <taxon>Lophotrochozoa</taxon>
        <taxon>Mollusca</taxon>
        <taxon>Gastropoda</taxon>
        <taxon>Heterobranchia</taxon>
        <taxon>Euthyneura</taxon>
        <taxon>Panpulmonata</taxon>
        <taxon>Sacoglossa</taxon>
        <taxon>Placobranchoidea</taxon>
        <taxon>Plakobranchidae</taxon>
        <taxon>Elysia</taxon>
    </lineage>
</organism>
<protein>
    <submittedName>
        <fullName evidence="1">Uncharacterized protein</fullName>
    </submittedName>
</protein>
<dbReference type="EMBL" id="JAWDGP010006459">
    <property type="protein sequence ID" value="KAK3740839.1"/>
    <property type="molecule type" value="Genomic_DNA"/>
</dbReference>
<dbReference type="Proteomes" id="UP001283361">
    <property type="component" value="Unassembled WGS sequence"/>
</dbReference>
<dbReference type="AlphaFoldDB" id="A0AAE0YDA6"/>
<reference evidence="1" key="1">
    <citation type="journal article" date="2023" name="G3 (Bethesda)">
        <title>A reference genome for the long-term kleptoplast-retaining sea slug Elysia crispata morphotype clarki.</title>
        <authorList>
            <person name="Eastman K.E."/>
            <person name="Pendleton A.L."/>
            <person name="Shaikh M.A."/>
            <person name="Suttiyut T."/>
            <person name="Ogas R."/>
            <person name="Tomko P."/>
            <person name="Gavelis G."/>
            <person name="Widhalm J.R."/>
            <person name="Wisecaver J.H."/>
        </authorList>
    </citation>
    <scope>NUCLEOTIDE SEQUENCE</scope>
    <source>
        <strain evidence="1">ECLA1</strain>
    </source>
</reference>